<proteinExistence type="predicted"/>
<keyword evidence="1" id="KW-0677">Repeat</keyword>
<feature type="signal peptide" evidence="3">
    <location>
        <begin position="1"/>
        <end position="20"/>
    </location>
</feature>
<dbReference type="RefSeq" id="WP_136460445.1">
    <property type="nucleotide sequence ID" value="NZ_SRSF01000012.1"/>
</dbReference>
<dbReference type="NCBIfam" id="TIGR04183">
    <property type="entry name" value="Por_Secre_tail"/>
    <property type="match status" value="1"/>
</dbReference>
<gene>
    <name evidence="5" type="ORF">E4021_16290</name>
</gene>
<dbReference type="EMBL" id="SRSF01000012">
    <property type="protein sequence ID" value="THH35482.1"/>
    <property type="molecule type" value="Genomic_DNA"/>
</dbReference>
<reference evidence="5 6" key="1">
    <citation type="submission" date="2019-04" db="EMBL/GenBank/DDBJ databases">
        <title>Lewinella litorea sp. nov., isolated from a marine sand.</title>
        <authorList>
            <person name="Yoon J.-H."/>
        </authorList>
    </citation>
    <scope>NUCLEOTIDE SEQUENCE [LARGE SCALE GENOMIC DNA]</scope>
    <source>
        <strain evidence="5 6">HSMS-39</strain>
    </source>
</reference>
<feature type="region of interest" description="Disordered" evidence="2">
    <location>
        <begin position="118"/>
        <end position="142"/>
    </location>
</feature>
<protein>
    <submittedName>
        <fullName evidence="5">HYR domain-containing protein</fullName>
    </submittedName>
</protein>
<dbReference type="PROSITE" id="PS50825">
    <property type="entry name" value="HYR"/>
    <property type="match status" value="2"/>
</dbReference>
<evidence type="ECO:0000256" key="3">
    <source>
        <dbReference type="SAM" id="SignalP"/>
    </source>
</evidence>
<keyword evidence="3" id="KW-0732">Signal</keyword>
<feature type="region of interest" description="Disordered" evidence="2">
    <location>
        <begin position="1279"/>
        <end position="1310"/>
    </location>
</feature>
<accession>A0A4S4N8E7</accession>
<dbReference type="PANTHER" id="PTHR24273:SF32">
    <property type="entry name" value="HYALIN"/>
    <property type="match status" value="1"/>
</dbReference>
<dbReference type="InterPro" id="IPR026444">
    <property type="entry name" value="Secre_tail"/>
</dbReference>
<keyword evidence="6" id="KW-1185">Reference proteome</keyword>
<feature type="domain" description="HYR" evidence="4">
    <location>
        <begin position="808"/>
        <end position="890"/>
    </location>
</feature>
<dbReference type="Pfam" id="PF18962">
    <property type="entry name" value="Por_Secre_tail"/>
    <property type="match status" value="1"/>
</dbReference>
<dbReference type="Proteomes" id="UP000308528">
    <property type="component" value="Unassembled WGS sequence"/>
</dbReference>
<evidence type="ECO:0000313" key="5">
    <source>
        <dbReference type="EMBL" id="THH35482.1"/>
    </source>
</evidence>
<evidence type="ECO:0000313" key="6">
    <source>
        <dbReference type="Proteomes" id="UP000308528"/>
    </source>
</evidence>
<sequence length="1396" mass="145933">MKCFTTLFLLLISLALSAQAGTIRVVAPCFGPDTVNFSYDATVDGRNQYIDDDGDPTTNSSLRIAYNPLLMRWEIRVINDAQFVFYATGTNSFAPDPPSSLAATYHGTNLCPPPLDAPVSVTGTGTQDTAGPDPCSAAGGDDDNDGVCNDVDACPGFDDKLDRDGDGAPDGCDPTFDGVAVTSYCFGGITLDFVQTGTDHTGRNIYTNALQGMEVAFNPTAVRWEVRVVSDPATVFYSNSVASLPDPPSSTFESYTGEGLCSQTATVTGGGTQDTRCLVDEASCDDGNDCTTDFLDVDCVCQNVDDTPPEALCQDVTVYLDEFGTATLTPEAVDMGSSDDCGAVTLSLDRTLFTCTDLGDVNLMVTLTVTDGASLTDECMARVTVLDNLPPAASDPATSTYACDSDVPAPDPAVVIGEADNCGPVQVSYVDETDNGAIGNAANSRIIVRRYQVADGSGNAVEVFHTIKVIDDEPPVITCQDVTLELGADGTVQFNPLVDGPGVVSQTDNCGLPGGVGFTGPTVYTCANLGPNPITIFKNDINGNQTTCTITLTIVDTNFPCNQPPVASCQNITVPADADCQGTALAQAFDFDSTDPDGDPLTFSVSPAGPYGLGVTNVTLTVTDDKGAESTCTATVTVVDEVPPAVTCVATPQNRNNDPGECFYTAQGTEFDATATDNCGNLTITNDYNHGSTLAGERFPVGTTMVTFSASDPSGNHSEPCSIEVTVTDIEFPTASCQNVIVQLNAAGVGTTTAEAVNNSSSDACGIAEMSLSQTTFGCDDLGQNPVTLTVTDVNGNSSVCNAIVTVQDNIPPTVLCQPIDVFMGLGGNYTLTNDDIDAIDAGSTDNCAVSSLWVIPNNFSALGTFNVTLTAQDASGNSDDCQTTVRVLKRPTTLVYQGEESVQYSDTVALQALLTDDLSGGGIAGQTVVFTIGDQTVSATTETSGVATASLLIDQEPSAGCDSDPVNGYDVDVTYAGTATMYQPSSDEDIPFTIEPEDARITYTGALFVATSSKNSSTADVLLSATIRDISLTPDASGDTAPGDIGYATVDFIDRDGGVINATPIPVVPIDPGDPTVGIAVYTWAGVDIGNADSESFAIGIRVCGYYSRDAVEDDEVITISKPLDNFVTGGGYLILESSAGPLAGDAGSKNNFGFNIRYNKAGTRLQGNIRTLIRRTEADGVRHTYQVKGNRMTSLAFDPNSGQAIFYGKANVQDVTDPNNPVFVFGNGDFQVVMTDNGEPGDMDLIGLTLYDNDGGLRYASHWDGTQTVQQLLGGGNLQVHAGKGGGGGNRKANNKSANDGDDRPASAVEVSPQLEVYPNPATGSVKVSLTALPSETRIILFDLRGRKVWEREVEAGESSLIIDLSSAHFVPGVYTLSAIGEWGLQTRRLLIQR</sequence>
<evidence type="ECO:0000259" key="4">
    <source>
        <dbReference type="PROSITE" id="PS50825"/>
    </source>
</evidence>
<feature type="compositionally biased region" description="Gly residues" evidence="2">
    <location>
        <begin position="1279"/>
        <end position="1292"/>
    </location>
</feature>
<dbReference type="PANTHER" id="PTHR24273">
    <property type="entry name" value="FI04643P-RELATED"/>
    <property type="match status" value="1"/>
</dbReference>
<feature type="domain" description="HYR" evidence="4">
    <location>
        <begin position="639"/>
        <end position="729"/>
    </location>
</feature>
<dbReference type="Pfam" id="PF02494">
    <property type="entry name" value="HYR"/>
    <property type="match status" value="1"/>
</dbReference>
<dbReference type="InterPro" id="IPR003410">
    <property type="entry name" value="HYR_dom"/>
</dbReference>
<organism evidence="5 6">
    <name type="scientific">Neolewinella litorea</name>
    <dbReference type="NCBI Taxonomy" id="2562452"/>
    <lineage>
        <taxon>Bacteria</taxon>
        <taxon>Pseudomonadati</taxon>
        <taxon>Bacteroidota</taxon>
        <taxon>Saprospiria</taxon>
        <taxon>Saprospirales</taxon>
        <taxon>Lewinellaceae</taxon>
        <taxon>Neolewinella</taxon>
    </lineage>
</organism>
<evidence type="ECO:0000256" key="1">
    <source>
        <dbReference type="ARBA" id="ARBA00022737"/>
    </source>
</evidence>
<evidence type="ECO:0000256" key="2">
    <source>
        <dbReference type="SAM" id="MobiDB-lite"/>
    </source>
</evidence>
<name>A0A4S4N8E7_9BACT</name>
<feature type="chain" id="PRO_5020925018" evidence="3">
    <location>
        <begin position="21"/>
        <end position="1396"/>
    </location>
</feature>
<dbReference type="OrthoDB" id="1121493at2"/>
<comment type="caution">
    <text evidence="5">The sequence shown here is derived from an EMBL/GenBank/DDBJ whole genome shotgun (WGS) entry which is preliminary data.</text>
</comment>